<dbReference type="InterPro" id="IPR033138">
    <property type="entry name" value="Cu_oxidase_CS"/>
</dbReference>
<dbReference type="OMA" id="TRNCTTI"/>
<dbReference type="GO" id="GO:0005507">
    <property type="term" value="F:copper ion binding"/>
    <property type="evidence" value="ECO:0007669"/>
    <property type="project" value="InterPro"/>
</dbReference>
<evidence type="ECO:0000256" key="9">
    <source>
        <dbReference type="ARBA" id="ARBA00023002"/>
    </source>
</evidence>
<dbReference type="InterPro" id="IPR034288">
    <property type="entry name" value="CuRO_1_LCC"/>
</dbReference>
<keyword evidence="11" id="KW-0325">Glycoprotein</keyword>
<evidence type="ECO:0000256" key="3">
    <source>
        <dbReference type="ARBA" id="ARBA00010609"/>
    </source>
</evidence>
<evidence type="ECO:0000256" key="5">
    <source>
        <dbReference type="ARBA" id="ARBA00022523"/>
    </source>
</evidence>
<dbReference type="PANTHER" id="PTHR11709">
    <property type="entry name" value="MULTI-COPPER OXIDASE"/>
    <property type="match status" value="1"/>
</dbReference>
<keyword evidence="8 13" id="KW-0677">Repeat</keyword>
<evidence type="ECO:0000256" key="1">
    <source>
        <dbReference type="ARBA" id="ARBA00000349"/>
    </source>
</evidence>
<dbReference type="InterPro" id="IPR034289">
    <property type="entry name" value="CuRO_3_LCC"/>
</dbReference>
<dbReference type="InterPro" id="IPR002355">
    <property type="entry name" value="Cu_oxidase_Cu_BS"/>
</dbReference>
<dbReference type="InterPro" id="IPR017761">
    <property type="entry name" value="Laccase"/>
</dbReference>
<evidence type="ECO:0000313" key="18">
    <source>
        <dbReference type="Proteomes" id="UP000238479"/>
    </source>
</evidence>
<comment type="function">
    <text evidence="13">Lignin degradation and detoxification of lignin-derived products.</text>
</comment>
<evidence type="ECO:0000256" key="4">
    <source>
        <dbReference type="ARBA" id="ARBA00012297"/>
    </source>
</evidence>
<comment type="subcellular location">
    <subcellularLocation>
        <location evidence="2 13">Secreted</location>
        <location evidence="2 13">Extracellular space</location>
        <location evidence="2 13">Apoplast</location>
    </subcellularLocation>
</comment>
<dbReference type="CDD" id="cd13897">
    <property type="entry name" value="CuRO_3_LCC_plant"/>
    <property type="match status" value="1"/>
</dbReference>
<dbReference type="Gramene" id="PRQ24500">
    <property type="protein sequence ID" value="PRQ24500"/>
    <property type="gene ID" value="RchiOBHm_Chr6g0273101"/>
</dbReference>
<evidence type="ECO:0000259" key="15">
    <source>
        <dbReference type="Pfam" id="PF07731"/>
    </source>
</evidence>
<dbReference type="Pfam" id="PF07731">
    <property type="entry name" value="Cu-oxidase_2"/>
    <property type="match status" value="1"/>
</dbReference>
<evidence type="ECO:0000256" key="11">
    <source>
        <dbReference type="ARBA" id="ARBA00023180"/>
    </source>
</evidence>
<evidence type="ECO:0000256" key="6">
    <source>
        <dbReference type="ARBA" id="ARBA00022525"/>
    </source>
</evidence>
<comment type="similarity">
    <text evidence="3 13">Belongs to the multicopper oxidase family.</text>
</comment>
<dbReference type="InterPro" id="IPR008972">
    <property type="entry name" value="Cupredoxin"/>
</dbReference>
<dbReference type="EC" id="1.10.3.2" evidence="4 13"/>
<dbReference type="PROSITE" id="PS00080">
    <property type="entry name" value="MULTICOPPER_OXIDASE2"/>
    <property type="match status" value="1"/>
</dbReference>
<evidence type="ECO:0000259" key="16">
    <source>
        <dbReference type="Pfam" id="PF07732"/>
    </source>
</evidence>
<dbReference type="InterPro" id="IPR011707">
    <property type="entry name" value="Cu-oxidase-like_N"/>
</dbReference>
<name>A0A2P6PRE3_ROSCH</name>
<keyword evidence="5 13" id="KW-0052">Apoplast</keyword>
<dbReference type="Pfam" id="PF07732">
    <property type="entry name" value="Cu-oxidase_3"/>
    <property type="match status" value="1"/>
</dbReference>
<keyword evidence="12 13" id="KW-0439">Lignin degradation</keyword>
<keyword evidence="10 13" id="KW-0186">Copper</keyword>
<dbReference type="NCBIfam" id="TIGR03389">
    <property type="entry name" value="laccase"/>
    <property type="match status" value="1"/>
</dbReference>
<evidence type="ECO:0000313" key="17">
    <source>
        <dbReference type="EMBL" id="PRQ24500.1"/>
    </source>
</evidence>
<dbReference type="GO" id="GO:0046274">
    <property type="term" value="P:lignin catabolic process"/>
    <property type="evidence" value="ECO:0007669"/>
    <property type="project" value="UniProtKB-KW"/>
</dbReference>
<comment type="catalytic activity">
    <reaction evidence="1 13">
        <text>4 hydroquinone + O2 = 4 benzosemiquinone + 2 H2O</text>
        <dbReference type="Rhea" id="RHEA:11276"/>
        <dbReference type="ChEBI" id="CHEBI:15377"/>
        <dbReference type="ChEBI" id="CHEBI:15379"/>
        <dbReference type="ChEBI" id="CHEBI:17594"/>
        <dbReference type="ChEBI" id="CHEBI:17977"/>
        <dbReference type="EC" id="1.10.3.2"/>
    </reaction>
</comment>
<dbReference type="SUPFAM" id="SSF49503">
    <property type="entry name" value="Cupredoxins"/>
    <property type="match status" value="3"/>
</dbReference>
<evidence type="ECO:0000256" key="12">
    <source>
        <dbReference type="ARBA" id="ARBA00023185"/>
    </source>
</evidence>
<dbReference type="CDD" id="cd13849">
    <property type="entry name" value="CuRO_1_LCC_plant"/>
    <property type="match status" value="1"/>
</dbReference>
<dbReference type="Pfam" id="PF00394">
    <property type="entry name" value="Cu-oxidase"/>
    <property type="match status" value="1"/>
</dbReference>
<protein>
    <recommendedName>
        <fullName evidence="4 13">Laccase</fullName>
        <ecNumber evidence="4 13">1.10.3.2</ecNumber>
    </recommendedName>
    <alternativeName>
        <fullName evidence="13">Benzenediol:oxygen oxidoreductase</fullName>
    </alternativeName>
    <alternativeName>
        <fullName evidence="13">Diphenol oxidase</fullName>
    </alternativeName>
    <alternativeName>
        <fullName evidence="13">Urishiol oxidase</fullName>
    </alternativeName>
</protein>
<feature type="domain" description="Plastocyanin-like" evidence="16">
    <location>
        <begin position="37"/>
        <end position="149"/>
    </location>
</feature>
<keyword evidence="9 13" id="KW-0560">Oxidoreductase</keyword>
<feature type="domain" description="Plastocyanin-like" evidence="15">
    <location>
        <begin position="419"/>
        <end position="551"/>
    </location>
</feature>
<feature type="domain" description="Plastocyanin-like" evidence="14">
    <location>
        <begin position="163"/>
        <end position="311"/>
    </location>
</feature>
<evidence type="ECO:0000256" key="13">
    <source>
        <dbReference type="RuleBase" id="RU361119"/>
    </source>
</evidence>
<evidence type="ECO:0000256" key="8">
    <source>
        <dbReference type="ARBA" id="ARBA00022737"/>
    </source>
</evidence>
<sequence length="570" mass="62819">MGLRKMGSMLGLLGIFLLDGLLLSMAYNVHRYSFILKETNFTRLCTTKPMLTVNGQFPGPTITVRKGDRAFVNVHNNGKYGVTIHWHGVKQPQNPWSDGPENITQCPIQPGKNFTYEVIFSDEEGTLWWHAHSDWSRATVHGPIVILPERGKSYPFPKPYAEKTIVLASWFNTDVKELIDDAMAIGGDPDPSDAFTINGWPGALYNCSNETISRLPVVFGMTYLLRLVSAVMNEEMFIAIAGHNFTVVAQDGAYIKPIPTSYIMITPGQTMDILLTANQPPSYYYMAARPFFESGAPFDNTTTTAILQYTNVIAAPTNISMPTLPIQTDHDSADNFTSKIKALASRDHPISVPKNVTKQVLITVSVNQLPCELGAGLCGGPNGNRISASLNNISFDTPTTDILQAYYRSLPNVFDSDFPDQPPLFFNFSGVNSSTYLLPEVGTKVLLIEYGASVEIVFQGTNVGNPENHPMHLHGYSFYVVGSAYGNWNETTSPATYNLIDPPAVNTVGVPKNGWTAIRFVADNPGVWFMHCHLERHASWGMDTVLIVKNGSSKRGTSIRRPPRNLPICG</sequence>
<dbReference type="InterPro" id="IPR011706">
    <property type="entry name" value="Cu-oxidase_C"/>
</dbReference>
<dbReference type="InterPro" id="IPR034285">
    <property type="entry name" value="CuRO_2_LCC"/>
</dbReference>
<accession>A0A2P6PRE3</accession>
<dbReference type="Gene3D" id="2.60.40.420">
    <property type="entry name" value="Cupredoxins - blue copper proteins"/>
    <property type="match status" value="3"/>
</dbReference>
<keyword evidence="18" id="KW-1185">Reference proteome</keyword>
<evidence type="ECO:0000259" key="14">
    <source>
        <dbReference type="Pfam" id="PF00394"/>
    </source>
</evidence>
<gene>
    <name evidence="17" type="ORF">RchiOBHm_Chr6g0273101</name>
</gene>
<dbReference type="InterPro" id="IPR001117">
    <property type="entry name" value="Cu-oxidase_2nd"/>
</dbReference>
<reference evidence="17 18" key="1">
    <citation type="journal article" date="2018" name="Nat. Genet.">
        <title>The Rosa genome provides new insights in the design of modern roses.</title>
        <authorList>
            <person name="Bendahmane M."/>
        </authorList>
    </citation>
    <scope>NUCLEOTIDE SEQUENCE [LARGE SCALE GENOMIC DNA]</scope>
    <source>
        <strain evidence="18">cv. Old Blush</strain>
    </source>
</reference>
<dbReference type="PROSITE" id="PS00079">
    <property type="entry name" value="MULTICOPPER_OXIDASE1"/>
    <property type="match status" value="1"/>
</dbReference>
<evidence type="ECO:0000256" key="2">
    <source>
        <dbReference type="ARBA" id="ARBA00004271"/>
    </source>
</evidence>
<dbReference type="GO" id="GO:0052716">
    <property type="term" value="F:hydroquinone:oxygen oxidoreductase activity"/>
    <property type="evidence" value="ECO:0007669"/>
    <property type="project" value="UniProtKB-EC"/>
</dbReference>
<dbReference type="InterPro" id="IPR045087">
    <property type="entry name" value="Cu-oxidase_fam"/>
</dbReference>
<comment type="caution">
    <text evidence="17">The sequence shown here is derived from an EMBL/GenBank/DDBJ whole genome shotgun (WGS) entry which is preliminary data.</text>
</comment>
<dbReference type="PANTHER" id="PTHR11709:SF410">
    <property type="entry name" value="LACCASE"/>
    <property type="match status" value="1"/>
</dbReference>
<evidence type="ECO:0000256" key="10">
    <source>
        <dbReference type="ARBA" id="ARBA00023008"/>
    </source>
</evidence>
<dbReference type="GO" id="GO:0048046">
    <property type="term" value="C:apoplast"/>
    <property type="evidence" value="ECO:0007669"/>
    <property type="project" value="UniProtKB-SubCell"/>
</dbReference>
<dbReference type="Proteomes" id="UP000238479">
    <property type="component" value="Chromosome 6"/>
</dbReference>
<evidence type="ECO:0000256" key="7">
    <source>
        <dbReference type="ARBA" id="ARBA00022723"/>
    </source>
</evidence>
<proteinExistence type="inferred from homology"/>
<dbReference type="OrthoDB" id="2121828at2759"/>
<keyword evidence="6 13" id="KW-0964">Secreted</keyword>
<keyword evidence="7 13" id="KW-0479">Metal-binding</keyword>
<dbReference type="EMBL" id="PDCK01000044">
    <property type="protein sequence ID" value="PRQ24500.1"/>
    <property type="molecule type" value="Genomic_DNA"/>
</dbReference>
<dbReference type="AlphaFoldDB" id="A0A2P6PRE3"/>
<organism evidence="17 18">
    <name type="scientific">Rosa chinensis</name>
    <name type="common">China rose</name>
    <dbReference type="NCBI Taxonomy" id="74649"/>
    <lineage>
        <taxon>Eukaryota</taxon>
        <taxon>Viridiplantae</taxon>
        <taxon>Streptophyta</taxon>
        <taxon>Embryophyta</taxon>
        <taxon>Tracheophyta</taxon>
        <taxon>Spermatophyta</taxon>
        <taxon>Magnoliopsida</taxon>
        <taxon>eudicotyledons</taxon>
        <taxon>Gunneridae</taxon>
        <taxon>Pentapetalae</taxon>
        <taxon>rosids</taxon>
        <taxon>fabids</taxon>
        <taxon>Rosales</taxon>
        <taxon>Rosaceae</taxon>
        <taxon>Rosoideae</taxon>
        <taxon>Rosoideae incertae sedis</taxon>
        <taxon>Rosa</taxon>
    </lineage>
</organism>
<dbReference type="CDD" id="cd13875">
    <property type="entry name" value="CuRO_2_LCC_plant"/>
    <property type="match status" value="1"/>
</dbReference>
<comment type="cofactor">
    <cofactor evidence="13">
        <name>Cu cation</name>
        <dbReference type="ChEBI" id="CHEBI:23378"/>
    </cofactor>
    <text evidence="13">Binds 4 Cu cations per monomer.</text>
</comment>